<evidence type="ECO:0000256" key="4">
    <source>
        <dbReference type="ARBA" id="ARBA00022737"/>
    </source>
</evidence>
<dbReference type="InterPro" id="IPR020841">
    <property type="entry name" value="PKS_Beta-ketoAc_synthase_dom"/>
</dbReference>
<name>A0ABR0EBU8_ZASCE</name>
<dbReference type="SMART" id="SM00823">
    <property type="entry name" value="PKS_PP"/>
    <property type="match status" value="1"/>
</dbReference>
<evidence type="ECO:0008006" key="12">
    <source>
        <dbReference type="Google" id="ProtNLM"/>
    </source>
</evidence>
<evidence type="ECO:0000259" key="9">
    <source>
        <dbReference type="PROSITE" id="PS52019"/>
    </source>
</evidence>
<feature type="domain" description="Carrier" evidence="7">
    <location>
        <begin position="1369"/>
        <end position="1443"/>
    </location>
</feature>
<dbReference type="SUPFAM" id="SSF53474">
    <property type="entry name" value="alpha/beta-Hydrolases"/>
    <property type="match status" value="1"/>
</dbReference>
<organism evidence="10 11">
    <name type="scientific">Zasmidium cellare</name>
    <name type="common">Wine cellar mold</name>
    <name type="synonym">Racodium cellare</name>
    <dbReference type="NCBI Taxonomy" id="395010"/>
    <lineage>
        <taxon>Eukaryota</taxon>
        <taxon>Fungi</taxon>
        <taxon>Dikarya</taxon>
        <taxon>Ascomycota</taxon>
        <taxon>Pezizomycotina</taxon>
        <taxon>Dothideomycetes</taxon>
        <taxon>Dothideomycetidae</taxon>
        <taxon>Mycosphaerellales</taxon>
        <taxon>Mycosphaerellaceae</taxon>
        <taxon>Zasmidium</taxon>
    </lineage>
</organism>
<dbReference type="Gene3D" id="3.40.366.10">
    <property type="entry name" value="Malonyl-Coenzyme A Acyl Carrier Protein, domain 2"/>
    <property type="match status" value="1"/>
</dbReference>
<keyword evidence="2" id="KW-0597">Phosphoprotein</keyword>
<dbReference type="Pfam" id="PF00975">
    <property type="entry name" value="Thioesterase"/>
    <property type="match status" value="1"/>
</dbReference>
<dbReference type="PROSITE" id="PS50075">
    <property type="entry name" value="CARRIER"/>
    <property type="match status" value="1"/>
</dbReference>
<dbReference type="InterPro" id="IPR014030">
    <property type="entry name" value="Ketoacyl_synth_N"/>
</dbReference>
<dbReference type="InterPro" id="IPR050091">
    <property type="entry name" value="PKS_NRPS_Biosynth_Enz"/>
</dbReference>
<dbReference type="Gene3D" id="1.10.1200.10">
    <property type="entry name" value="ACP-like"/>
    <property type="match status" value="1"/>
</dbReference>
<feature type="region of interest" description="N-terminal hotdog fold" evidence="5">
    <location>
        <begin position="980"/>
        <end position="1118"/>
    </location>
</feature>
<dbReference type="CDD" id="cd00833">
    <property type="entry name" value="PKS"/>
    <property type="match status" value="1"/>
</dbReference>
<dbReference type="InterPro" id="IPR014031">
    <property type="entry name" value="Ketoacyl_synth_C"/>
</dbReference>
<dbReference type="SMART" id="SM01294">
    <property type="entry name" value="PKS_PP_betabranch"/>
    <property type="match status" value="1"/>
</dbReference>
<dbReference type="InterPro" id="IPR029058">
    <property type="entry name" value="AB_hydrolase_fold"/>
</dbReference>
<dbReference type="InterPro" id="IPR020806">
    <property type="entry name" value="PKS_PP-bd"/>
</dbReference>
<dbReference type="SUPFAM" id="SSF47336">
    <property type="entry name" value="ACP-like"/>
    <property type="match status" value="1"/>
</dbReference>
<feature type="region of interest" description="Disordered" evidence="6">
    <location>
        <begin position="1308"/>
        <end position="1367"/>
    </location>
</feature>
<dbReference type="InterPro" id="IPR009081">
    <property type="entry name" value="PP-bd_ACP"/>
</dbReference>
<dbReference type="PROSITE" id="PS52004">
    <property type="entry name" value="KS3_2"/>
    <property type="match status" value="1"/>
</dbReference>
<dbReference type="Pfam" id="PF22621">
    <property type="entry name" value="CurL-like_PKS_C"/>
    <property type="match status" value="1"/>
</dbReference>
<dbReference type="SMART" id="SM00827">
    <property type="entry name" value="PKS_AT"/>
    <property type="match status" value="1"/>
</dbReference>
<feature type="domain" description="Ketosynthase family 3 (KS3)" evidence="8">
    <location>
        <begin position="75"/>
        <end position="497"/>
    </location>
</feature>
<dbReference type="NCBIfam" id="TIGR04532">
    <property type="entry name" value="PT_fungal_PKS"/>
    <property type="match status" value="1"/>
</dbReference>
<evidence type="ECO:0000313" key="10">
    <source>
        <dbReference type="EMBL" id="KAK4498613.1"/>
    </source>
</evidence>
<feature type="region of interest" description="Disordered" evidence="6">
    <location>
        <begin position="1486"/>
        <end position="1521"/>
    </location>
</feature>
<keyword evidence="11" id="KW-1185">Reference proteome</keyword>
<dbReference type="InterPro" id="IPR016039">
    <property type="entry name" value="Thiolase-like"/>
</dbReference>
<proteinExistence type="predicted"/>
<evidence type="ECO:0000256" key="6">
    <source>
        <dbReference type="SAM" id="MobiDB-lite"/>
    </source>
</evidence>
<feature type="region of interest" description="Disordered" evidence="6">
    <location>
        <begin position="1437"/>
        <end position="1471"/>
    </location>
</feature>
<comment type="caution">
    <text evidence="10">The sequence shown here is derived from an EMBL/GenBank/DDBJ whole genome shotgun (WGS) entry which is preliminary data.</text>
</comment>
<protein>
    <recommendedName>
        <fullName evidence="12">Polyketide synthase</fullName>
    </recommendedName>
</protein>
<evidence type="ECO:0000259" key="7">
    <source>
        <dbReference type="PROSITE" id="PS50075"/>
    </source>
</evidence>
<dbReference type="InterPro" id="IPR014043">
    <property type="entry name" value="Acyl_transferase_dom"/>
</dbReference>
<dbReference type="EMBL" id="JAXOVC010000008">
    <property type="protein sequence ID" value="KAK4498613.1"/>
    <property type="molecule type" value="Genomic_DNA"/>
</dbReference>
<dbReference type="PROSITE" id="PS00012">
    <property type="entry name" value="PHOSPHOPANTETHEINE"/>
    <property type="match status" value="1"/>
</dbReference>
<accession>A0ABR0EBU8</accession>
<dbReference type="InterPro" id="IPR016035">
    <property type="entry name" value="Acyl_Trfase/lysoPLipase"/>
</dbReference>
<feature type="compositionally biased region" description="Polar residues" evidence="6">
    <location>
        <begin position="1308"/>
        <end position="1319"/>
    </location>
</feature>
<dbReference type="Pfam" id="PF00698">
    <property type="entry name" value="Acyl_transf_1"/>
    <property type="match status" value="1"/>
</dbReference>
<sequence>MCRQMLSLPLDIPAIVESLGARFAGNGKIRVLPLGRSSQTQYIVNSLGAKSSAEVVVVEKPPLFDATPSLTSLDGDSIAIVGMSGRGPGSDTLDEYWERIIGKQDMAVEVPKDRFDIDEFYCTEHGRNKDGCKMTGRWGCFMNNPGHFDSRFFRISPREAMLMDPGHRHFLMSAYEALEQAGYSDGPAATINPARVGALFGQCTDDWRDASHPTLGCDAYTLQGVQRAFGPGRLAWHFKWEGPTYAVDSACASTTSSIHLACMSLLSRDIDMAVVGASSVLSYPHSFTCLSMSGVLSDTGNCKTYRDDADGYCRGEFVGSVVLKRLRDAVDNNDRILGVVKGSGRNHSGNATSITTSDPGAQERLFRKVLRNANMAPETLSYVEMHGTGTQVGDVAELTAVGNLFKGSGGDMVSVGSNKANVGHSEAAAGMSALLKIQPPPQAGMPHALNPGFPPLASLNLAIPSEPQPFEQGKTPRRILLNNFDAAGGNACLVLEEYVGHNRYESDDNIDPRSTHVVAISSRTAASHSENIRRFSKYLRTRPNTRLKDVAYSTTARRLHHPIRSAYIATSTTESMEKLEVDVARQDSQSAPAKSLSSTGPDLVFVFSGQGSHYAGMGAELYSTNRAFRQSIDLCAQITERHGFAPFLPLITDPLANLDAHDTVQTQLAVLAVEIGLARFWKSLGLQPAIVMGHSLGEYAALHVAGVLSLVDALYLVGKRAQLLLERCELDGWNMLALPTSLENATELMSTNSACCVSCVNGPNATATSGPKTDMSTIATQCKGKGISSKLLPIPYGFHSAQMDQILPTYVALVHSVTYSAPRVPEASTMLAGIVDKPGVFGAQYLGEQTRCPVNFVGTLQAVEQMMSNPFYTQHLVQGLTWSKASPAYNVLSTAAGSGKDGITWSSVSQCLAGLYTHGAAIDWPGLHAPYVDDLELLALPSYAWDMKDYWVTYSAADEPAHDKARVLAVRPPMLSTCAQYVVRDESSAGNIQMTVGTSLAEPSFSALIDGHRMQQLPICPGSVFCEAAVATATHALRAHGREGDANPLRLALREVLMLRPLAPSLVGPDGELLTTIRVSKNSSNIGVTWKASSAPSATGKPATTHELGRGSLVIGDDTQSVQARWDRISYFIQARMEDVTREARDGRGHCFQPEIFYTLFAPTVRYSDAYKNIRNAYVSEDFMEAVAKVVLPENSRSDAMFKGTNPYWTESVVHLAGFVVNANVRHTQKSTGTLFISGGFDTFEQTAALEAGQTYFSYARVSEPDKATRLSDVFIFTVDHRLVAQCVELKFQEISTSILQQSLSGTATAHGPTAQSLRPSPGGAETLKTHSGVSNGEKATEVVIKQDPPPDPGTTPSRTGVEAPGQASNVLDAVLEIVSEATGMDVSELGDDFAFADIGVDSIMAIEVSSRVTDVTGVPLLPTFVVDHLTIGDLRRAMGGPSPSSSSSDSAGGSAATEASSLSSDTEAPSVSEDVIIDICKDEPVASENSDSSTQLSGLSPPTGQTSATSAGIEESTSPLPSVRLSMLQSGKKSKQGAAQPPPFYFIADGTGSIGSYIHIPSHLTSNMAIYGIDSPFLRCPDRLTPEIGIPGVAKLMVDALAAKQIAGTSFWIGGFSGGAMIAYEVCRQLVDLGYAVDALLLIDMCAPRTRVVTSSTDVGLAMYRSVSDHDDSGAWASTERTFRHLDAIFSCVATYVPTSPSKAIAKRTAIIWASKGMIHRFEDSTSLQRLLTTHGIPTTPYDGFMVDNKMGAQARSLFDKGPTDLGPNGWDRVINGTEAPLCSSVDGDHLELFTPECAPVLVRAMEKAFDYFRKD</sequence>
<feature type="domain" description="PKS/mFAS DH" evidence="9">
    <location>
        <begin position="980"/>
        <end position="1301"/>
    </location>
</feature>
<dbReference type="InterPro" id="IPR018201">
    <property type="entry name" value="Ketoacyl_synth_AS"/>
</dbReference>
<feature type="compositionally biased region" description="Polar residues" evidence="6">
    <location>
        <begin position="1488"/>
        <end position="1521"/>
    </location>
</feature>
<dbReference type="InterPro" id="IPR049900">
    <property type="entry name" value="PKS_mFAS_DH"/>
</dbReference>
<dbReference type="InterPro" id="IPR030918">
    <property type="entry name" value="PT_fungal_PKS"/>
</dbReference>
<evidence type="ECO:0000256" key="2">
    <source>
        <dbReference type="ARBA" id="ARBA00022553"/>
    </source>
</evidence>
<evidence type="ECO:0000259" key="8">
    <source>
        <dbReference type="PROSITE" id="PS52004"/>
    </source>
</evidence>
<comment type="caution">
    <text evidence="5">Lacks conserved residue(s) required for the propagation of feature annotation.</text>
</comment>
<dbReference type="PANTHER" id="PTHR43775">
    <property type="entry name" value="FATTY ACID SYNTHASE"/>
    <property type="match status" value="1"/>
</dbReference>
<keyword evidence="4" id="KW-0677">Repeat</keyword>
<evidence type="ECO:0000256" key="5">
    <source>
        <dbReference type="PROSITE-ProRule" id="PRU01363"/>
    </source>
</evidence>
<dbReference type="SUPFAM" id="SSF53901">
    <property type="entry name" value="Thiolase-like"/>
    <property type="match status" value="1"/>
</dbReference>
<keyword evidence="1" id="KW-0596">Phosphopantetheine</keyword>
<dbReference type="Proteomes" id="UP001305779">
    <property type="component" value="Unassembled WGS sequence"/>
</dbReference>
<dbReference type="Gene3D" id="3.10.129.110">
    <property type="entry name" value="Polyketide synthase dehydratase"/>
    <property type="match status" value="1"/>
</dbReference>
<dbReference type="InterPro" id="IPR006162">
    <property type="entry name" value="Ppantetheine_attach_site"/>
</dbReference>
<dbReference type="SMART" id="SM00825">
    <property type="entry name" value="PKS_KS"/>
    <property type="match status" value="1"/>
</dbReference>
<dbReference type="Gene3D" id="3.40.50.1820">
    <property type="entry name" value="alpha/beta hydrolase"/>
    <property type="match status" value="1"/>
</dbReference>
<keyword evidence="3" id="KW-0808">Transferase</keyword>
<evidence type="ECO:0000256" key="3">
    <source>
        <dbReference type="ARBA" id="ARBA00022679"/>
    </source>
</evidence>
<dbReference type="Gene3D" id="3.30.70.3290">
    <property type="match status" value="1"/>
</dbReference>
<dbReference type="Pfam" id="PF00550">
    <property type="entry name" value="PP-binding"/>
    <property type="match status" value="1"/>
</dbReference>
<gene>
    <name evidence="10" type="ORF">PRZ48_011272</name>
</gene>
<dbReference type="PANTHER" id="PTHR43775:SF37">
    <property type="entry name" value="SI:DKEY-61P9.11"/>
    <property type="match status" value="1"/>
</dbReference>
<dbReference type="InterPro" id="IPR036736">
    <property type="entry name" value="ACP-like_sf"/>
</dbReference>
<dbReference type="InterPro" id="IPR042104">
    <property type="entry name" value="PKS_dehydratase_sf"/>
</dbReference>
<dbReference type="InterPro" id="IPR001031">
    <property type="entry name" value="Thioesterase"/>
</dbReference>
<dbReference type="Pfam" id="PF02801">
    <property type="entry name" value="Ketoacyl-synt_C"/>
    <property type="match status" value="1"/>
</dbReference>
<evidence type="ECO:0000256" key="1">
    <source>
        <dbReference type="ARBA" id="ARBA00022450"/>
    </source>
</evidence>
<reference evidence="10 11" key="1">
    <citation type="journal article" date="2023" name="G3 (Bethesda)">
        <title>A chromosome-level genome assembly of Zasmidium syzygii isolated from banana leaves.</title>
        <authorList>
            <person name="van Westerhoven A.C."/>
            <person name="Mehrabi R."/>
            <person name="Talebi R."/>
            <person name="Steentjes M.B.F."/>
            <person name="Corcolon B."/>
            <person name="Chong P.A."/>
            <person name="Kema G.H.J."/>
            <person name="Seidl M.F."/>
        </authorList>
    </citation>
    <scope>NUCLEOTIDE SEQUENCE [LARGE SCALE GENOMIC DNA]</scope>
    <source>
        <strain evidence="10 11">P124</strain>
    </source>
</reference>
<dbReference type="Gene3D" id="3.40.47.10">
    <property type="match status" value="1"/>
</dbReference>
<dbReference type="SUPFAM" id="SSF52151">
    <property type="entry name" value="FabD/lysophospholipase-like"/>
    <property type="match status" value="1"/>
</dbReference>
<dbReference type="Pfam" id="PF00109">
    <property type="entry name" value="ketoacyl-synt"/>
    <property type="match status" value="1"/>
</dbReference>
<dbReference type="InterPro" id="IPR001227">
    <property type="entry name" value="Ac_transferase_dom_sf"/>
</dbReference>
<feature type="region of interest" description="C-terminal hotdog fold" evidence="5">
    <location>
        <begin position="1149"/>
        <end position="1301"/>
    </location>
</feature>
<evidence type="ECO:0000313" key="11">
    <source>
        <dbReference type="Proteomes" id="UP001305779"/>
    </source>
</evidence>
<feature type="compositionally biased region" description="Low complexity" evidence="6">
    <location>
        <begin position="1440"/>
        <end position="1469"/>
    </location>
</feature>
<dbReference type="PROSITE" id="PS00606">
    <property type="entry name" value="KS3_1"/>
    <property type="match status" value="1"/>
</dbReference>
<dbReference type="PROSITE" id="PS52019">
    <property type="entry name" value="PKS_MFAS_DH"/>
    <property type="match status" value="1"/>
</dbReference>